<organism evidence="7 8">
    <name type="scientific">Gryllotalpicola reticulitermitis</name>
    <dbReference type="NCBI Taxonomy" id="1184153"/>
    <lineage>
        <taxon>Bacteria</taxon>
        <taxon>Bacillati</taxon>
        <taxon>Actinomycetota</taxon>
        <taxon>Actinomycetes</taxon>
        <taxon>Micrococcales</taxon>
        <taxon>Microbacteriaceae</taxon>
        <taxon>Gryllotalpicola</taxon>
    </lineage>
</organism>
<keyword evidence="8" id="KW-1185">Reference proteome</keyword>
<proteinExistence type="inferred from homology"/>
<accession>A0ABV8Q987</accession>
<gene>
    <name evidence="7" type="ORF">ACFOYW_16250</name>
</gene>
<feature type="domain" description="Solute-binding protein family 5" evidence="6">
    <location>
        <begin position="88"/>
        <end position="458"/>
    </location>
</feature>
<evidence type="ECO:0000259" key="6">
    <source>
        <dbReference type="Pfam" id="PF00496"/>
    </source>
</evidence>
<keyword evidence="3" id="KW-0813">Transport</keyword>
<dbReference type="SUPFAM" id="SSF53850">
    <property type="entry name" value="Periplasmic binding protein-like II"/>
    <property type="match status" value="1"/>
</dbReference>
<dbReference type="RefSeq" id="WP_390231278.1">
    <property type="nucleotide sequence ID" value="NZ_JBHSCN010000006.1"/>
</dbReference>
<dbReference type="Gene3D" id="3.40.190.10">
    <property type="entry name" value="Periplasmic binding protein-like II"/>
    <property type="match status" value="1"/>
</dbReference>
<dbReference type="InterPro" id="IPR000914">
    <property type="entry name" value="SBP_5_dom"/>
</dbReference>
<protein>
    <submittedName>
        <fullName evidence="7">ABC transporter substrate-binding protein</fullName>
    </submittedName>
</protein>
<comment type="caution">
    <text evidence="7">The sequence shown here is derived from an EMBL/GenBank/DDBJ whole genome shotgun (WGS) entry which is preliminary data.</text>
</comment>
<keyword evidence="4 5" id="KW-0732">Signal</keyword>
<comment type="subcellular location">
    <subcellularLocation>
        <location evidence="1">Cell envelope</location>
    </subcellularLocation>
</comment>
<dbReference type="InterPro" id="IPR039424">
    <property type="entry name" value="SBP_5"/>
</dbReference>
<feature type="chain" id="PRO_5045141434" evidence="5">
    <location>
        <begin position="34"/>
        <end position="554"/>
    </location>
</feature>
<comment type="similarity">
    <text evidence="2">Belongs to the bacterial solute-binding protein 5 family.</text>
</comment>
<dbReference type="Proteomes" id="UP001595900">
    <property type="component" value="Unassembled WGS sequence"/>
</dbReference>
<evidence type="ECO:0000256" key="3">
    <source>
        <dbReference type="ARBA" id="ARBA00022448"/>
    </source>
</evidence>
<feature type="signal peptide" evidence="5">
    <location>
        <begin position="1"/>
        <end position="33"/>
    </location>
</feature>
<dbReference type="PANTHER" id="PTHR30290:SF10">
    <property type="entry name" value="PERIPLASMIC OLIGOPEPTIDE-BINDING PROTEIN-RELATED"/>
    <property type="match status" value="1"/>
</dbReference>
<dbReference type="InterPro" id="IPR030678">
    <property type="entry name" value="Peptide/Ni-bd"/>
</dbReference>
<reference evidence="8" key="1">
    <citation type="journal article" date="2019" name="Int. J. Syst. Evol. Microbiol.">
        <title>The Global Catalogue of Microorganisms (GCM) 10K type strain sequencing project: providing services to taxonomists for standard genome sequencing and annotation.</title>
        <authorList>
            <consortium name="The Broad Institute Genomics Platform"/>
            <consortium name="The Broad Institute Genome Sequencing Center for Infectious Disease"/>
            <person name="Wu L."/>
            <person name="Ma J."/>
        </authorList>
    </citation>
    <scope>NUCLEOTIDE SEQUENCE [LARGE SCALE GENOMIC DNA]</scope>
    <source>
        <strain evidence="8">CGMCC 1.10363</strain>
    </source>
</reference>
<evidence type="ECO:0000256" key="4">
    <source>
        <dbReference type="ARBA" id="ARBA00022729"/>
    </source>
</evidence>
<evidence type="ECO:0000256" key="1">
    <source>
        <dbReference type="ARBA" id="ARBA00004196"/>
    </source>
</evidence>
<evidence type="ECO:0000256" key="5">
    <source>
        <dbReference type="SAM" id="SignalP"/>
    </source>
</evidence>
<dbReference type="PROSITE" id="PS51257">
    <property type="entry name" value="PROKAR_LIPOPROTEIN"/>
    <property type="match status" value="1"/>
</dbReference>
<evidence type="ECO:0000256" key="2">
    <source>
        <dbReference type="ARBA" id="ARBA00005695"/>
    </source>
</evidence>
<dbReference type="Pfam" id="PF00496">
    <property type="entry name" value="SBP_bac_5"/>
    <property type="match status" value="1"/>
</dbReference>
<evidence type="ECO:0000313" key="7">
    <source>
        <dbReference type="EMBL" id="MFC4244927.1"/>
    </source>
</evidence>
<dbReference type="PANTHER" id="PTHR30290">
    <property type="entry name" value="PERIPLASMIC BINDING COMPONENT OF ABC TRANSPORTER"/>
    <property type="match status" value="1"/>
</dbReference>
<dbReference type="PIRSF" id="PIRSF002741">
    <property type="entry name" value="MppA"/>
    <property type="match status" value="1"/>
</dbReference>
<name>A0ABV8Q987_9MICO</name>
<dbReference type="EMBL" id="JBHSCN010000006">
    <property type="protein sequence ID" value="MFC4244927.1"/>
    <property type="molecule type" value="Genomic_DNA"/>
</dbReference>
<dbReference type="Gene3D" id="3.10.105.10">
    <property type="entry name" value="Dipeptide-binding Protein, Domain 3"/>
    <property type="match status" value="1"/>
</dbReference>
<dbReference type="CDD" id="cd08492">
    <property type="entry name" value="PBP2_NikA_DppA_OppA_like_15"/>
    <property type="match status" value="1"/>
</dbReference>
<evidence type="ECO:0000313" key="8">
    <source>
        <dbReference type="Proteomes" id="UP001595900"/>
    </source>
</evidence>
<sequence length="554" mass="59779">MSSHRFGKRRISAIALVLALASTLAACSTNSSASTTASAGKPVAGGTLTYLENEEEACLDPEIGGDIPQAMIGQQITDDLVYEGPGGKIEPWLAKSWTVSPSGLQYTFTLRDDVKFTDGTPLNAAAVKANLDRVVNPKTGSSTDGGYIAPFYKNSVVVSPYVLQVNLKQADTSLLDVLAQGYIGIESPKGLARGQEANCNDPIGTGPFEVKSYTPNQQVVLVRNPNYNSAPPGSAHQGPAYLSKIIWKIVPDDTVRYEALAKNQADVIYDPPAQEWKAIQASGNEKIFTHERPGSPTGITFNVDKAPLDDVRVRQALIYASDEAADLKSAYLDTYPFVGSPLVEGTPDYDAALQNAYPYSVSKAGKLLDAAGWTSRNSDGYRTKNGQVLKVAIPYDSDAGQTPTEDLTLYQDIQASEKKAGIDVVLQPVSTTALDNLYETHDYQTLAGNYWITNTPDVLRTLFSTQALKYYGTNGTNYSNPTLDSLLAKGLSDQDATSRNQLYTQAQQLVSKAALQLNLYPAEERLAYASDVHGITADYAVGLPDFHDAWISKQ</sequence>